<dbReference type="RefSeq" id="WP_386721518.1">
    <property type="nucleotide sequence ID" value="NZ_JBHRSZ010000004.1"/>
</dbReference>
<dbReference type="Gene3D" id="3.30.9.10">
    <property type="entry name" value="D-Amino Acid Oxidase, subunit A, domain 2"/>
    <property type="match status" value="1"/>
</dbReference>
<dbReference type="EMBL" id="JBHRSZ010000004">
    <property type="protein sequence ID" value="MFC3151914.1"/>
    <property type="molecule type" value="Genomic_DNA"/>
</dbReference>
<reference evidence="5" key="1">
    <citation type="journal article" date="2019" name="Int. J. Syst. Evol. Microbiol.">
        <title>The Global Catalogue of Microorganisms (GCM) 10K type strain sequencing project: providing services to taxonomists for standard genome sequencing and annotation.</title>
        <authorList>
            <consortium name="The Broad Institute Genomics Platform"/>
            <consortium name="The Broad Institute Genome Sequencing Center for Infectious Disease"/>
            <person name="Wu L."/>
            <person name="Ma J."/>
        </authorList>
    </citation>
    <scope>NUCLEOTIDE SEQUENCE [LARGE SCALE GENOMIC DNA]</scope>
    <source>
        <strain evidence="5">KCTC 52438</strain>
    </source>
</reference>
<dbReference type="EC" id="1.-.-.-" evidence="4"/>
<dbReference type="GO" id="GO:0016491">
    <property type="term" value="F:oxidoreductase activity"/>
    <property type="evidence" value="ECO:0007669"/>
    <property type="project" value="UniProtKB-KW"/>
</dbReference>
<feature type="region of interest" description="Disordered" evidence="2">
    <location>
        <begin position="1"/>
        <end position="23"/>
    </location>
</feature>
<dbReference type="PANTHER" id="PTHR13847:SF275">
    <property type="entry name" value="GAMMA-GLUTAMYLPUTRESCINE OXIDOREDUCTASE"/>
    <property type="match status" value="1"/>
</dbReference>
<sequence length="437" mass="47890">MNQPSMNRTPHTNSYYAATANQKTDRPRLTEALDTQICILGAGYTGISSALHLAEAGFKVVVLEAARIGFGASGRNGGQLVNSYSRDIDTIENNYGPDLGKALGDMAFEGGNIIRERIQKYNINCDYKPGGIFAAFNEKQLNDLKEQKALWERYGNDQLELLDADQIRSQIASDRYIGGLLDHSGGHIHPLNLALGEAAAFESLGGQIFEDSKVIRIDRNENSPGKRPQVFTEQGSVTCDYLLLAGNAYMGGLVPELSAKSMPCGTQIVTTEVLDESTARSLIPNGHCVEDCNYKLDYYRITGDNRLLYGGGVTYGGGDPASIEHFIRGHLEKTFPQLKGVKFDYAWGGDFLLTMSRLPQLGRLTDTIYYAQGYSGHGVTTTHLVGKLVAETIKGHAERFDAFASLKHYPFPGGRMFRVPYTAIGALYYGLRDKLGI</sequence>
<organism evidence="4 5">
    <name type="scientific">Litoribrevibacter euphylliae</name>
    <dbReference type="NCBI Taxonomy" id="1834034"/>
    <lineage>
        <taxon>Bacteria</taxon>
        <taxon>Pseudomonadati</taxon>
        <taxon>Pseudomonadota</taxon>
        <taxon>Gammaproteobacteria</taxon>
        <taxon>Oceanospirillales</taxon>
        <taxon>Oceanospirillaceae</taxon>
        <taxon>Litoribrevibacter</taxon>
    </lineage>
</organism>
<dbReference type="Proteomes" id="UP001595476">
    <property type="component" value="Unassembled WGS sequence"/>
</dbReference>
<dbReference type="PANTHER" id="PTHR13847">
    <property type="entry name" value="SARCOSINE DEHYDROGENASE-RELATED"/>
    <property type="match status" value="1"/>
</dbReference>
<dbReference type="InterPro" id="IPR036188">
    <property type="entry name" value="FAD/NAD-bd_sf"/>
</dbReference>
<keyword evidence="5" id="KW-1185">Reference proteome</keyword>
<proteinExistence type="predicted"/>
<evidence type="ECO:0000313" key="4">
    <source>
        <dbReference type="EMBL" id="MFC3151914.1"/>
    </source>
</evidence>
<accession>A0ABV7HGR1</accession>
<dbReference type="SUPFAM" id="SSF51905">
    <property type="entry name" value="FAD/NAD(P)-binding domain"/>
    <property type="match status" value="1"/>
</dbReference>
<protein>
    <submittedName>
        <fullName evidence="4">NAD(P)/FAD-dependent oxidoreductase</fullName>
        <ecNumber evidence="4">1.-.-.-</ecNumber>
    </submittedName>
</protein>
<evidence type="ECO:0000256" key="2">
    <source>
        <dbReference type="SAM" id="MobiDB-lite"/>
    </source>
</evidence>
<comment type="caution">
    <text evidence="4">The sequence shown here is derived from an EMBL/GenBank/DDBJ whole genome shotgun (WGS) entry which is preliminary data.</text>
</comment>
<gene>
    <name evidence="4" type="ORF">ACFOEK_12810</name>
</gene>
<dbReference type="Gene3D" id="3.50.50.60">
    <property type="entry name" value="FAD/NAD(P)-binding domain"/>
    <property type="match status" value="1"/>
</dbReference>
<name>A0ABV7HGR1_9GAMM</name>
<evidence type="ECO:0000313" key="5">
    <source>
        <dbReference type="Proteomes" id="UP001595476"/>
    </source>
</evidence>
<feature type="compositionally biased region" description="Polar residues" evidence="2">
    <location>
        <begin position="1"/>
        <end position="22"/>
    </location>
</feature>
<evidence type="ECO:0000259" key="3">
    <source>
        <dbReference type="Pfam" id="PF01266"/>
    </source>
</evidence>
<evidence type="ECO:0000256" key="1">
    <source>
        <dbReference type="ARBA" id="ARBA00023002"/>
    </source>
</evidence>
<dbReference type="Pfam" id="PF01266">
    <property type="entry name" value="DAO"/>
    <property type="match status" value="1"/>
</dbReference>
<feature type="domain" description="FAD dependent oxidoreductase" evidence="3">
    <location>
        <begin position="37"/>
        <end position="391"/>
    </location>
</feature>
<keyword evidence="1 4" id="KW-0560">Oxidoreductase</keyword>
<dbReference type="InterPro" id="IPR006076">
    <property type="entry name" value="FAD-dep_OxRdtase"/>
</dbReference>